<dbReference type="InterPro" id="IPR038765">
    <property type="entry name" value="Papain-like_cys_pep_sf"/>
</dbReference>
<evidence type="ECO:0000259" key="6">
    <source>
        <dbReference type="PROSITE" id="PS51935"/>
    </source>
</evidence>
<feature type="domain" description="NlpC/P60" evidence="6">
    <location>
        <begin position="34"/>
        <end position="156"/>
    </location>
</feature>
<proteinExistence type="inferred from homology"/>
<evidence type="ECO:0000256" key="1">
    <source>
        <dbReference type="ARBA" id="ARBA00007074"/>
    </source>
</evidence>
<keyword evidence="3" id="KW-0378">Hydrolase</keyword>
<name>A0A1I5ZBF1_9BACI</name>
<organism evidence="7 8">
    <name type="scientific">Psychrobacillus psychrotolerans</name>
    <dbReference type="NCBI Taxonomy" id="126156"/>
    <lineage>
        <taxon>Bacteria</taxon>
        <taxon>Bacillati</taxon>
        <taxon>Bacillota</taxon>
        <taxon>Bacilli</taxon>
        <taxon>Bacillales</taxon>
        <taxon>Bacillaceae</taxon>
        <taxon>Psychrobacillus</taxon>
    </lineage>
</organism>
<dbReference type="Proteomes" id="UP000198734">
    <property type="component" value="Unassembled WGS sequence"/>
</dbReference>
<dbReference type="STRING" id="126156.SAMN05421670_2593"/>
<dbReference type="GO" id="GO:0008234">
    <property type="term" value="F:cysteine-type peptidase activity"/>
    <property type="evidence" value="ECO:0007669"/>
    <property type="project" value="UniProtKB-KW"/>
</dbReference>
<dbReference type="GO" id="GO:0006508">
    <property type="term" value="P:proteolysis"/>
    <property type="evidence" value="ECO:0007669"/>
    <property type="project" value="UniProtKB-KW"/>
</dbReference>
<dbReference type="PANTHER" id="PTHR47053:SF1">
    <property type="entry name" value="MUREIN DD-ENDOPEPTIDASE MEPH-RELATED"/>
    <property type="match status" value="1"/>
</dbReference>
<dbReference type="OrthoDB" id="9813368at2"/>
<dbReference type="Gene3D" id="3.90.1720.10">
    <property type="entry name" value="endopeptidase domain like (from Nostoc punctiforme)"/>
    <property type="match status" value="1"/>
</dbReference>
<keyword evidence="4" id="KW-0788">Thiol protease</keyword>
<dbReference type="PANTHER" id="PTHR47053">
    <property type="entry name" value="MUREIN DD-ENDOPEPTIDASE MEPH-RELATED"/>
    <property type="match status" value="1"/>
</dbReference>
<sequence>MNLKSMSQKVTAMLLLSVLLVTAPFAVNTQAASSVNSSELVATAKDLIGTKYRGGGTTKAGFDCSGFVSYVYKDLGVSLPRTSSGMYASGSKVGKSDLASGDLVFFNTAGKGVSHVGIYIGDGKFIHSSSSKGVKIDKLSDPHYWGDRYVGAKRIADVTVAINK</sequence>
<evidence type="ECO:0000256" key="3">
    <source>
        <dbReference type="ARBA" id="ARBA00022801"/>
    </source>
</evidence>
<feature type="chain" id="PRO_5039025820" evidence="5">
    <location>
        <begin position="27"/>
        <end position="164"/>
    </location>
</feature>
<dbReference type="SUPFAM" id="SSF54001">
    <property type="entry name" value="Cysteine proteinases"/>
    <property type="match status" value="1"/>
</dbReference>
<reference evidence="8" key="1">
    <citation type="submission" date="2016-10" db="EMBL/GenBank/DDBJ databases">
        <authorList>
            <person name="Varghese N."/>
            <person name="Submissions S."/>
        </authorList>
    </citation>
    <scope>NUCLEOTIDE SEQUENCE [LARGE SCALE GENOMIC DNA]</scope>
    <source>
        <strain evidence="8">DSM 11706</strain>
    </source>
</reference>
<keyword evidence="2" id="KW-0645">Protease</keyword>
<evidence type="ECO:0000313" key="7">
    <source>
        <dbReference type="EMBL" id="SFQ53772.1"/>
    </source>
</evidence>
<feature type="signal peptide" evidence="5">
    <location>
        <begin position="1"/>
        <end position="26"/>
    </location>
</feature>
<keyword evidence="5" id="KW-0732">Signal</keyword>
<evidence type="ECO:0000256" key="5">
    <source>
        <dbReference type="SAM" id="SignalP"/>
    </source>
</evidence>
<dbReference type="RefSeq" id="WP_093537309.1">
    <property type="nucleotide sequence ID" value="NZ_CP183885.1"/>
</dbReference>
<dbReference type="EMBL" id="FOXU01000004">
    <property type="protein sequence ID" value="SFQ53772.1"/>
    <property type="molecule type" value="Genomic_DNA"/>
</dbReference>
<dbReference type="Pfam" id="PF00877">
    <property type="entry name" value="NLPC_P60"/>
    <property type="match status" value="1"/>
</dbReference>
<dbReference type="InterPro" id="IPR051202">
    <property type="entry name" value="Peptidase_C40"/>
</dbReference>
<comment type="similarity">
    <text evidence="1">Belongs to the peptidase C40 family.</text>
</comment>
<accession>A0A1I5ZBF1</accession>
<protein>
    <submittedName>
        <fullName evidence="7">NlpC/P60 family protein</fullName>
    </submittedName>
</protein>
<keyword evidence="8" id="KW-1185">Reference proteome</keyword>
<dbReference type="PROSITE" id="PS51935">
    <property type="entry name" value="NLPC_P60"/>
    <property type="match status" value="1"/>
</dbReference>
<evidence type="ECO:0000313" key="8">
    <source>
        <dbReference type="Proteomes" id="UP000198734"/>
    </source>
</evidence>
<gene>
    <name evidence="7" type="ORF">SAMN05421670_2593</name>
</gene>
<evidence type="ECO:0000256" key="4">
    <source>
        <dbReference type="ARBA" id="ARBA00022807"/>
    </source>
</evidence>
<dbReference type="InterPro" id="IPR000064">
    <property type="entry name" value="NLP_P60_dom"/>
</dbReference>
<dbReference type="AlphaFoldDB" id="A0A1I5ZBF1"/>
<evidence type="ECO:0000256" key="2">
    <source>
        <dbReference type="ARBA" id="ARBA00022670"/>
    </source>
</evidence>